<dbReference type="RefSeq" id="WP_210652993.1">
    <property type="nucleotide sequence ID" value="NZ_JAGKQQ010000001.1"/>
</dbReference>
<keyword evidence="3" id="KW-1185">Reference proteome</keyword>
<protein>
    <submittedName>
        <fullName evidence="2">CoA transferase</fullName>
    </submittedName>
</protein>
<keyword evidence="2" id="KW-0808">Transferase</keyword>
<dbReference type="SUPFAM" id="SSF89796">
    <property type="entry name" value="CoA-transferase family III (CaiB/BaiF)"/>
    <property type="match status" value="2"/>
</dbReference>
<dbReference type="PANTHER" id="PTHR48229:SF1">
    <property type="entry name" value="ALPHA METHYLACYL-COA RACEMASE-RELATED"/>
    <property type="match status" value="1"/>
</dbReference>
<reference evidence="2 3" key="1">
    <citation type="submission" date="2021-04" db="EMBL/GenBank/DDBJ databases">
        <authorList>
            <person name="Ivanova A."/>
        </authorList>
    </citation>
    <scope>NUCLEOTIDE SEQUENCE [LARGE SCALE GENOMIC DNA]</scope>
    <source>
        <strain evidence="2 3">G18</strain>
    </source>
</reference>
<evidence type="ECO:0000256" key="1">
    <source>
        <dbReference type="SAM" id="MobiDB-lite"/>
    </source>
</evidence>
<dbReference type="Gene3D" id="3.40.50.10540">
    <property type="entry name" value="Crotonobetainyl-coa:carnitine coa-transferase, domain 1"/>
    <property type="match status" value="1"/>
</dbReference>
<accession>A0ABS5BMD2</accession>
<feature type="region of interest" description="Disordered" evidence="1">
    <location>
        <begin position="1"/>
        <end position="20"/>
    </location>
</feature>
<proteinExistence type="predicted"/>
<gene>
    <name evidence="2" type="ORF">J8F10_06255</name>
</gene>
<dbReference type="InterPro" id="IPR023606">
    <property type="entry name" value="CoA-Trfase_III_dom_1_sf"/>
</dbReference>
<dbReference type="Proteomes" id="UP000676565">
    <property type="component" value="Unassembled WGS sequence"/>
</dbReference>
<evidence type="ECO:0000313" key="3">
    <source>
        <dbReference type="Proteomes" id="UP000676565"/>
    </source>
</evidence>
<dbReference type="Pfam" id="PF02515">
    <property type="entry name" value="CoA_transf_3"/>
    <property type="match status" value="1"/>
</dbReference>
<comment type="caution">
    <text evidence="2">The sequence shown here is derived from an EMBL/GenBank/DDBJ whole genome shotgun (WGS) entry which is preliminary data.</text>
</comment>
<evidence type="ECO:0000313" key="2">
    <source>
        <dbReference type="EMBL" id="MBP3954884.1"/>
    </source>
</evidence>
<organism evidence="2 3">
    <name type="scientific">Gemmata palustris</name>
    <dbReference type="NCBI Taxonomy" id="2822762"/>
    <lineage>
        <taxon>Bacteria</taxon>
        <taxon>Pseudomonadati</taxon>
        <taxon>Planctomycetota</taxon>
        <taxon>Planctomycetia</taxon>
        <taxon>Gemmatales</taxon>
        <taxon>Gemmataceae</taxon>
        <taxon>Gemmata</taxon>
    </lineage>
</organism>
<dbReference type="GO" id="GO:0016740">
    <property type="term" value="F:transferase activity"/>
    <property type="evidence" value="ECO:0007669"/>
    <property type="project" value="UniProtKB-KW"/>
</dbReference>
<dbReference type="PANTHER" id="PTHR48229">
    <property type="entry name" value="CAIB/BAIF FAMILY ENZYME (AFU_ORTHOLOGUE AFUA_1G05360)-RELATED"/>
    <property type="match status" value="1"/>
</dbReference>
<dbReference type="InterPro" id="IPR052985">
    <property type="entry name" value="CoA-trans_III_biosynth/detox"/>
</dbReference>
<dbReference type="InterPro" id="IPR003673">
    <property type="entry name" value="CoA-Trfase_fam_III"/>
</dbReference>
<name>A0ABS5BMD2_9BACT</name>
<sequence>MSTATRRSVETSGATDPLTQALETQLSRPATSPEFDLHRAVNQVLADLGMTAADCGGKLTFYGRDPILPSRLRFGTMASVGLAARSVALAALWKQATGEGQDISVDVRKALRRFCGFFDGKWETINGRPPAPGGYAVSPFLKVPFFRETRDGRHVIALDFYPRLRARTLTLLRCSESIESIQNAILKWKAEELEEAAAEAGLVLATVRTNEEFRRELQYTEVLSKMPLITVEKIGDSEPVPLKPSGGLPLAGVRAFGMGHVIAGAAMGRDLALYGADVLNIWRPRDSEVEAFAWDTQVGMRSTILDDSKEDRAQFNRLLAQADVFFANKRPGFLNQHGLDAEELCARKPGLIHATVVLHGEKGPWSNRPGFDEIGAAVAGVFTIEGTPTKPGHPPIVPIADNVVGWLGTTGILAALRRRAVEGGSYRVVVSLTRTVLWLLSLGIFDKAYAQAAAGSTDEHRYAEPDLFTAETPCGTYQGMTDQVVLSLTPGSYRTVLVPRGSSKPEWLVS</sequence>
<dbReference type="EMBL" id="JAGKQQ010000001">
    <property type="protein sequence ID" value="MBP3954884.1"/>
    <property type="molecule type" value="Genomic_DNA"/>
</dbReference>